<dbReference type="PANTHER" id="PTHR30328:SF54">
    <property type="entry name" value="HTH-TYPE TRANSCRIPTIONAL REPRESSOR SCO4008"/>
    <property type="match status" value="1"/>
</dbReference>
<dbReference type="InterPro" id="IPR009057">
    <property type="entry name" value="Homeodomain-like_sf"/>
</dbReference>
<dbReference type="PRINTS" id="PR00455">
    <property type="entry name" value="HTHTETR"/>
</dbReference>
<comment type="caution">
    <text evidence="4">The sequence shown here is derived from an EMBL/GenBank/DDBJ whole genome shotgun (WGS) entry which is preliminary data.</text>
</comment>
<dbReference type="InterPro" id="IPR050109">
    <property type="entry name" value="HTH-type_TetR-like_transc_reg"/>
</dbReference>
<evidence type="ECO:0000313" key="4">
    <source>
        <dbReference type="EMBL" id="NYI49531.1"/>
    </source>
</evidence>
<dbReference type="PANTHER" id="PTHR30328">
    <property type="entry name" value="TRANSCRIPTIONAL REPRESSOR"/>
    <property type="match status" value="1"/>
</dbReference>
<accession>A0A8E1ZZK2</accession>
<dbReference type="AlphaFoldDB" id="A0A8E1ZZK2"/>
<proteinExistence type="predicted"/>
<dbReference type="SUPFAM" id="SSF46689">
    <property type="entry name" value="Homeodomain-like"/>
    <property type="match status" value="1"/>
</dbReference>
<feature type="DNA-binding region" description="H-T-H motif" evidence="2">
    <location>
        <begin position="23"/>
        <end position="42"/>
    </location>
</feature>
<dbReference type="Gene3D" id="1.10.357.10">
    <property type="entry name" value="Tetracycline Repressor, domain 2"/>
    <property type="match status" value="1"/>
</dbReference>
<dbReference type="InterPro" id="IPR001647">
    <property type="entry name" value="HTH_TetR"/>
</dbReference>
<evidence type="ECO:0000313" key="5">
    <source>
        <dbReference type="Proteomes" id="UP000574332"/>
    </source>
</evidence>
<reference evidence="4 5" key="1">
    <citation type="submission" date="2020-07" db="EMBL/GenBank/DDBJ databases">
        <title>Genomic Encyclopedia of Type Strains, Phase IV (KMG-IV): sequencing the most valuable type-strain genomes for metagenomic binning, comparative biology and taxonomic classification.</title>
        <authorList>
            <person name="Goeker M."/>
        </authorList>
    </citation>
    <scope>NUCLEOTIDE SEQUENCE [LARGE SCALE GENOMIC DNA]</scope>
    <source>
        <strain evidence="4 5">DSM 23697</strain>
    </source>
</reference>
<keyword evidence="5" id="KW-1185">Reference proteome</keyword>
<name>A0A8E1ZZK2_9PORP</name>
<dbReference type="Pfam" id="PF00440">
    <property type="entry name" value="TetR_N"/>
    <property type="match status" value="1"/>
</dbReference>
<evidence type="ECO:0000256" key="2">
    <source>
        <dbReference type="PROSITE-ProRule" id="PRU00335"/>
    </source>
</evidence>
<feature type="domain" description="HTH tetR-type" evidence="3">
    <location>
        <begin position="1"/>
        <end position="60"/>
    </location>
</feature>
<sequence length="201" mass="23543">MIKDQIMITAYDLFAQNGIKSVSMDDIARSMGISKRTIYEFYTDKEDLLCRGIVYTYNRFKKLLSTYELESETVIEAILGFYHELIKHPKCYNKKFYADLKRYPRAMEIESLYKSEFSETCRRLFDRGVKEGVFLSEINFELVTLIANKHINMLEPSKAFSSHSLVEIYSTVVYLFLRGISTDKGQEIIRHYALTSKVFHS</sequence>
<dbReference type="Proteomes" id="UP000574332">
    <property type="component" value="Unassembled WGS sequence"/>
</dbReference>
<keyword evidence="1 2" id="KW-0238">DNA-binding</keyword>
<evidence type="ECO:0000256" key="1">
    <source>
        <dbReference type="ARBA" id="ARBA00023125"/>
    </source>
</evidence>
<gene>
    <name evidence="4" type="ORF">F5613_001609</name>
</gene>
<dbReference type="GO" id="GO:0003677">
    <property type="term" value="F:DNA binding"/>
    <property type="evidence" value="ECO:0007669"/>
    <property type="project" value="UniProtKB-UniRule"/>
</dbReference>
<dbReference type="EMBL" id="JACCCY010000002">
    <property type="protein sequence ID" value="NYI49531.1"/>
    <property type="molecule type" value="Genomic_DNA"/>
</dbReference>
<dbReference type="PROSITE" id="PS50977">
    <property type="entry name" value="HTH_TETR_2"/>
    <property type="match status" value="1"/>
</dbReference>
<dbReference type="RefSeq" id="WP_068178256.1">
    <property type="nucleotide sequence ID" value="NZ_JACCCY010000002.1"/>
</dbReference>
<evidence type="ECO:0000259" key="3">
    <source>
        <dbReference type="PROSITE" id="PS50977"/>
    </source>
</evidence>
<organism evidence="4 5">
    <name type="scientific">Macellibacteroides fermentans</name>
    <dbReference type="NCBI Taxonomy" id="879969"/>
    <lineage>
        <taxon>Bacteria</taxon>
        <taxon>Pseudomonadati</taxon>
        <taxon>Bacteroidota</taxon>
        <taxon>Bacteroidia</taxon>
        <taxon>Bacteroidales</taxon>
        <taxon>Porphyromonadaceae</taxon>
        <taxon>Macellibacteroides</taxon>
    </lineage>
</organism>
<protein>
    <submittedName>
        <fullName evidence="4">AcrR family transcriptional regulator</fullName>
    </submittedName>
</protein>